<protein>
    <submittedName>
        <fullName evidence="1">Uncharacterized protein</fullName>
    </submittedName>
</protein>
<proteinExistence type="predicted"/>
<sequence>MSSSFLMLEQIVKRIICCQVL</sequence>
<dbReference type="EMBL" id="GGEC01055730">
    <property type="protein sequence ID" value="MBX36214.1"/>
    <property type="molecule type" value="Transcribed_RNA"/>
</dbReference>
<reference evidence="1" key="1">
    <citation type="submission" date="2018-02" db="EMBL/GenBank/DDBJ databases">
        <title>Rhizophora mucronata_Transcriptome.</title>
        <authorList>
            <person name="Meera S.P."/>
            <person name="Sreeshan A."/>
            <person name="Augustine A."/>
        </authorList>
    </citation>
    <scope>NUCLEOTIDE SEQUENCE</scope>
    <source>
        <tissue evidence="1">Leaf</tissue>
    </source>
</reference>
<organism evidence="1">
    <name type="scientific">Rhizophora mucronata</name>
    <name type="common">Asiatic mangrove</name>
    <dbReference type="NCBI Taxonomy" id="61149"/>
    <lineage>
        <taxon>Eukaryota</taxon>
        <taxon>Viridiplantae</taxon>
        <taxon>Streptophyta</taxon>
        <taxon>Embryophyta</taxon>
        <taxon>Tracheophyta</taxon>
        <taxon>Spermatophyta</taxon>
        <taxon>Magnoliopsida</taxon>
        <taxon>eudicotyledons</taxon>
        <taxon>Gunneridae</taxon>
        <taxon>Pentapetalae</taxon>
        <taxon>rosids</taxon>
        <taxon>fabids</taxon>
        <taxon>Malpighiales</taxon>
        <taxon>Rhizophoraceae</taxon>
        <taxon>Rhizophora</taxon>
    </lineage>
</organism>
<evidence type="ECO:0000313" key="1">
    <source>
        <dbReference type="EMBL" id="MBX36214.1"/>
    </source>
</evidence>
<dbReference type="AlphaFoldDB" id="A0A2P2N186"/>
<name>A0A2P2N186_RHIMU</name>
<accession>A0A2P2N186</accession>